<dbReference type="InterPro" id="IPR004176">
    <property type="entry name" value="Clp_R_N"/>
</dbReference>
<feature type="compositionally biased region" description="Polar residues" evidence="6">
    <location>
        <begin position="553"/>
        <end position="565"/>
    </location>
</feature>
<dbReference type="PRINTS" id="PR00300">
    <property type="entry name" value="CLPPROTEASEA"/>
</dbReference>
<dbReference type="AlphaFoldDB" id="A0ABD1YWN2"/>
<evidence type="ECO:0000313" key="9">
    <source>
        <dbReference type="Proteomes" id="UP001605036"/>
    </source>
</evidence>
<proteinExistence type="inferred from homology"/>
<sequence length="1267" mass="136955">MRAGVGAIAHTLTPAANAVLKDALAEAKTRGHSQVQPLHVAALLLIQSDSDSTLRRACLESHKDPSHPLQCRALELCFKVALDRLPSNQEKASMPQLSNALVAALKRAQAHQRRGTPEQSLQPLLAVKVEIDQLIISILDDPSVSRVMREAGFSSTDVKSNMEDAAAAAQQCASLTCVTASLDTSGQLRRGAGLPVAPFCGSPLDNGHFRHSLFSSGSPLMLESPGSNLRMGQRGLLPNVADAKTENESSLLSPFLRQDAGGRSSTPVSPFAEKSPRFLNRMEPSRLHPQLPVSLNRGVARSTGYEEDVRNVVETLSKKKNAVVLNDVGSHSSGVVKEFSQRLNSGDVPSFLKSVHFVNLPFSSLTVGLFSHEEMEQKLTLLRNTVEGSMAQGVILSLGDLEWLAESVQGKATVTDAHALLVIRELTQFLDVYSNQRFWLLATASPDTFISCKLGDPPLESRLNLQSVPVAAIGGLGFQSRHSGHQIKPGGRPTALDHIEAATPPLMKTKLPGMENSVDGLECCPECTGKYQSELSRLVKQDRAPNAGLGVSPASTSSWRSQSGDKNWPPLAVVKDEGVLPYNPLLSQRIRTLRENWQRVCAAHSADSGGLLTTADPVRSFHSSTQAIPENLLSQGKGRPLMSIPRWPEAPRFLVPSAAEQPSTLPSKVGNLPPWAVNPSPVSSLSNGEATSAYRSPDVPSVPVPGWMKRTETNGDLDSGKLSPAPVLVSRANRNTLGVDLALGRSSVELASRPTRDLKEEGQQPLQGEMKLSAIGNSWNESAPEVTLPWRVPSLSGTDFLKGSVQKRPAGNVFRPNDMDSLKGLWRGLQDMVPWQRDASSAVATTVADCRSGHGRKRGSATKTDSWFLFLGPDRVGKKEVAKALAKLVFGDEKKFIWMQLGGKELDAIPFGSGVRQRGKTFLDRLAEAVRLKPFSVVFLEDVDQADVVVRGSLQRAMERGRLPSSNGREVSFANVIVIMTCSVGGSSSSMFDEQDNLLFQEEQLSVLPSYGMKLKVDESKCGRVLQDNGSGVSVVSYGLDLRISLERSSSSPTNSGKRRAHWALESGANDSPLVEKRLKKEGSVPCKALALDLNLSAEENECLDDLSCTTDSNTSDRSPHQESEETMAKKIMSLARESLPKEIFEMADARVIFRPFDFATLTEGVLEQIETAFRTALNPGISMEVDVAVLEQLVSAAWQTNSDRKTFESWVNDVLVKTLSSLSVDCGGPRTTSVVKLMVDPGQALEVVQDTAVVRVGLLPGSIKCL</sequence>
<keyword evidence="3" id="KW-0805">Transcription regulation</keyword>
<dbReference type="PANTHER" id="PTHR43572">
    <property type="entry name" value="CHAPERONE PROTEIN CLPD, CHLOROPLASTIC"/>
    <property type="match status" value="1"/>
</dbReference>
<evidence type="ECO:0000256" key="1">
    <source>
        <dbReference type="ARBA" id="ARBA00008675"/>
    </source>
</evidence>
<dbReference type="InterPro" id="IPR058680">
    <property type="entry name" value="NBD_SMAX1-like"/>
</dbReference>
<evidence type="ECO:0000256" key="6">
    <source>
        <dbReference type="SAM" id="MobiDB-lite"/>
    </source>
</evidence>
<keyword evidence="4" id="KW-0804">Transcription</keyword>
<dbReference type="PANTHER" id="PTHR43572:SF13">
    <property type="entry name" value="PROTEIN SUPPRESSOR OF MAX2 1"/>
    <property type="match status" value="1"/>
</dbReference>
<comment type="caution">
    <text evidence="8">The sequence shown here is derived from an EMBL/GenBank/DDBJ whole genome shotgun (WGS) entry which is preliminary data.</text>
</comment>
<dbReference type="SUPFAM" id="SSF81923">
    <property type="entry name" value="Double Clp-N motif"/>
    <property type="match status" value="1"/>
</dbReference>
<name>A0ABD1YWN2_9MARC</name>
<dbReference type="InterPro" id="IPR036628">
    <property type="entry name" value="Clp_N_dom_sf"/>
</dbReference>
<dbReference type="InterPro" id="IPR003959">
    <property type="entry name" value="ATPase_AAA_core"/>
</dbReference>
<feature type="region of interest" description="Disordered" evidence="6">
    <location>
        <begin position="1108"/>
        <end position="1127"/>
    </location>
</feature>
<evidence type="ECO:0000256" key="5">
    <source>
        <dbReference type="PROSITE-ProRule" id="PRU01251"/>
    </source>
</evidence>
<dbReference type="InterPro" id="IPR051650">
    <property type="entry name" value="SL_signaling_regulator"/>
</dbReference>
<dbReference type="SUPFAM" id="SSF52540">
    <property type="entry name" value="P-loop containing nucleoside triphosphate hydrolases"/>
    <property type="match status" value="1"/>
</dbReference>
<evidence type="ECO:0000256" key="2">
    <source>
        <dbReference type="ARBA" id="ARBA00022737"/>
    </source>
</evidence>
<dbReference type="PROSITE" id="PS51903">
    <property type="entry name" value="CLP_R"/>
    <property type="match status" value="1"/>
</dbReference>
<dbReference type="InterPro" id="IPR001270">
    <property type="entry name" value="ClpA/B"/>
</dbReference>
<dbReference type="Pfam" id="PF02861">
    <property type="entry name" value="Clp_N"/>
    <property type="match status" value="1"/>
</dbReference>
<organism evidence="8 9">
    <name type="scientific">Riccia fluitans</name>
    <dbReference type="NCBI Taxonomy" id="41844"/>
    <lineage>
        <taxon>Eukaryota</taxon>
        <taxon>Viridiplantae</taxon>
        <taxon>Streptophyta</taxon>
        <taxon>Embryophyta</taxon>
        <taxon>Marchantiophyta</taxon>
        <taxon>Marchantiopsida</taxon>
        <taxon>Marchantiidae</taxon>
        <taxon>Marchantiales</taxon>
        <taxon>Ricciaceae</taxon>
        <taxon>Riccia</taxon>
    </lineage>
</organism>
<feature type="compositionally biased region" description="Basic and acidic residues" evidence="6">
    <location>
        <begin position="1118"/>
        <end position="1127"/>
    </location>
</feature>
<gene>
    <name evidence="8" type="ORF">R1flu_006671</name>
</gene>
<feature type="domain" description="Clp R" evidence="7">
    <location>
        <begin position="9"/>
        <end position="168"/>
    </location>
</feature>
<dbReference type="Pfam" id="PF26587">
    <property type="entry name" value="AAA_lid_SMAX1"/>
    <property type="match status" value="1"/>
</dbReference>
<protein>
    <recommendedName>
        <fullName evidence="7">Clp R domain-containing protein</fullName>
    </recommendedName>
</protein>
<dbReference type="Proteomes" id="UP001605036">
    <property type="component" value="Unassembled WGS sequence"/>
</dbReference>
<dbReference type="Gene3D" id="1.10.1780.10">
    <property type="entry name" value="Clp, N-terminal domain"/>
    <property type="match status" value="1"/>
</dbReference>
<dbReference type="InterPro" id="IPR058954">
    <property type="entry name" value="AAA_lid_SMAX1"/>
</dbReference>
<evidence type="ECO:0000313" key="8">
    <source>
        <dbReference type="EMBL" id="KAL2635192.1"/>
    </source>
</evidence>
<dbReference type="EMBL" id="JBHFFA010000003">
    <property type="protein sequence ID" value="KAL2635192.1"/>
    <property type="molecule type" value="Genomic_DNA"/>
</dbReference>
<dbReference type="Pfam" id="PF07724">
    <property type="entry name" value="AAA_2"/>
    <property type="match status" value="1"/>
</dbReference>
<keyword evidence="2 5" id="KW-0677">Repeat</keyword>
<feature type="compositionally biased region" description="Polar residues" evidence="6">
    <location>
        <begin position="1108"/>
        <end position="1117"/>
    </location>
</feature>
<comment type="similarity">
    <text evidence="1">Belongs to the ClpA/ClpB family.</text>
</comment>
<evidence type="ECO:0000256" key="4">
    <source>
        <dbReference type="ARBA" id="ARBA00023163"/>
    </source>
</evidence>
<dbReference type="InterPro" id="IPR027417">
    <property type="entry name" value="P-loop_NTPase"/>
</dbReference>
<dbReference type="CDD" id="cd19499">
    <property type="entry name" value="RecA-like_ClpB_Hsp104-like"/>
    <property type="match status" value="1"/>
</dbReference>
<feature type="region of interest" description="Disordered" evidence="6">
    <location>
        <begin position="544"/>
        <end position="565"/>
    </location>
</feature>
<accession>A0ABD1YWN2</accession>
<evidence type="ECO:0000259" key="7">
    <source>
        <dbReference type="PROSITE" id="PS51903"/>
    </source>
</evidence>
<reference evidence="8 9" key="1">
    <citation type="submission" date="2024-09" db="EMBL/GenBank/DDBJ databases">
        <title>Chromosome-scale assembly of Riccia fluitans.</title>
        <authorList>
            <person name="Paukszto L."/>
            <person name="Sawicki J."/>
            <person name="Karawczyk K."/>
            <person name="Piernik-Szablinska J."/>
            <person name="Szczecinska M."/>
            <person name="Mazdziarz M."/>
        </authorList>
    </citation>
    <scope>NUCLEOTIDE SEQUENCE [LARGE SCALE GENOMIC DNA]</scope>
    <source>
        <strain evidence="8">Rf_01</strain>
        <tissue evidence="8">Aerial parts of the thallus</tissue>
    </source>
</reference>
<evidence type="ECO:0000256" key="3">
    <source>
        <dbReference type="ARBA" id="ARBA00023015"/>
    </source>
</evidence>
<dbReference type="Gene3D" id="3.40.50.300">
    <property type="entry name" value="P-loop containing nucleotide triphosphate hydrolases"/>
    <property type="match status" value="2"/>
</dbReference>
<keyword evidence="9" id="KW-1185">Reference proteome</keyword>
<dbReference type="Pfam" id="PF23569">
    <property type="entry name" value="NBD_SMAX1"/>
    <property type="match status" value="1"/>
</dbReference>